<keyword evidence="2 5" id="KW-0812">Transmembrane</keyword>
<evidence type="ECO:0000256" key="1">
    <source>
        <dbReference type="ARBA" id="ARBA00004141"/>
    </source>
</evidence>
<reference evidence="7" key="1">
    <citation type="submission" date="2017-09" db="EMBL/GenBank/DDBJ databases">
        <title>Bacterial strain isolated from the female urinary microbiota.</title>
        <authorList>
            <person name="Thomas-White K."/>
            <person name="Kumar N."/>
            <person name="Forster S."/>
            <person name="Putonti C."/>
            <person name="Lawley T."/>
            <person name="Wolfe A.J."/>
        </authorList>
    </citation>
    <scope>NUCLEOTIDE SEQUENCE [LARGE SCALE GENOMIC DNA]</scope>
    <source>
        <strain evidence="7">UMB0959</strain>
    </source>
</reference>
<evidence type="ECO:0000313" key="7">
    <source>
        <dbReference type="Proteomes" id="UP000243626"/>
    </source>
</evidence>
<keyword evidence="4 5" id="KW-0472">Membrane</keyword>
<keyword evidence="7" id="KW-1185">Reference proteome</keyword>
<feature type="transmembrane region" description="Helical" evidence="5">
    <location>
        <begin position="78"/>
        <end position="102"/>
    </location>
</feature>
<feature type="transmembrane region" description="Helical" evidence="5">
    <location>
        <begin position="54"/>
        <end position="72"/>
    </location>
</feature>
<evidence type="ECO:0000256" key="5">
    <source>
        <dbReference type="SAM" id="Phobius"/>
    </source>
</evidence>
<gene>
    <name evidence="6" type="ORF">CJ229_008120</name>
</gene>
<dbReference type="RefSeq" id="WP_257993703.1">
    <property type="nucleotide sequence ID" value="NZ_CP136964.1"/>
</dbReference>
<evidence type="ECO:0000256" key="4">
    <source>
        <dbReference type="ARBA" id="ARBA00023136"/>
    </source>
</evidence>
<dbReference type="Proteomes" id="UP000243626">
    <property type="component" value="Chromosome"/>
</dbReference>
<dbReference type="Pfam" id="PF09685">
    <property type="entry name" value="MamF_MmsF"/>
    <property type="match status" value="1"/>
</dbReference>
<evidence type="ECO:0000313" key="6">
    <source>
        <dbReference type="EMBL" id="WOS96039.1"/>
    </source>
</evidence>
<dbReference type="InterPro" id="IPR019109">
    <property type="entry name" value="MamF_MmsF"/>
</dbReference>
<protein>
    <submittedName>
        <fullName evidence="6">DUF4870 domain-containing protein</fullName>
    </submittedName>
</protein>
<dbReference type="KEGG" id="nmy:CJ229_008120"/>
<evidence type="ECO:0000256" key="3">
    <source>
        <dbReference type="ARBA" id="ARBA00022989"/>
    </source>
</evidence>
<accession>A0AAF0YM62</accession>
<evidence type="ECO:0000256" key="2">
    <source>
        <dbReference type="ARBA" id="ARBA00022692"/>
    </source>
</evidence>
<proteinExistence type="predicted"/>
<dbReference type="EMBL" id="CP136964">
    <property type="protein sequence ID" value="WOS96039.1"/>
    <property type="molecule type" value="Genomic_DNA"/>
</dbReference>
<feature type="transmembrane region" description="Helical" evidence="5">
    <location>
        <begin position="20"/>
        <end position="42"/>
    </location>
</feature>
<organism evidence="6 7">
    <name type="scientific">Nosocomiicoccus massiliensis</name>
    <dbReference type="NCBI Taxonomy" id="1232430"/>
    <lineage>
        <taxon>Bacteria</taxon>
        <taxon>Bacillati</taxon>
        <taxon>Bacillota</taxon>
        <taxon>Bacilli</taxon>
        <taxon>Bacillales</taxon>
        <taxon>Staphylococcaceae</taxon>
        <taxon>Nosocomiicoccus</taxon>
    </lineage>
</organism>
<reference evidence="6 7" key="2">
    <citation type="submission" date="2023-10" db="EMBL/GenBank/DDBJ databases">
        <authorList>
            <person name="Choi B."/>
        </authorList>
    </citation>
    <scope>NUCLEOTIDE SEQUENCE [LARGE SCALE GENOMIC DNA]</scope>
    <source>
        <strain evidence="6 7">UMB0959</strain>
    </source>
</reference>
<name>A0AAF0YM62_9STAP</name>
<dbReference type="AlphaFoldDB" id="A0AAF0YM62"/>
<comment type="subcellular location">
    <subcellularLocation>
        <location evidence="1">Membrane</location>
        <topology evidence="1">Multi-pass membrane protein</topology>
    </subcellularLocation>
</comment>
<keyword evidence="3 5" id="KW-1133">Transmembrane helix</keyword>
<sequence>MDEFERNSEYTYETRPVFDGQIVMLSYLSLFVSAFIAPLIIWAVKKDDDPETGAALADVLNFSISYSIYSFVSSILTVVLIGFITTPIILVMVVVFTIIGAIKSFNGERYLPPLTIRFIK</sequence>